<evidence type="ECO:0000256" key="4">
    <source>
        <dbReference type="PROSITE-ProRule" id="PRU00267"/>
    </source>
</evidence>
<gene>
    <name evidence="7" type="ORF">ZIOFF_067892</name>
</gene>
<keyword evidence="3 4" id="KW-0539">Nucleus</keyword>
<dbReference type="PANTHER" id="PTHR46261:SF35">
    <property type="entry name" value="HIGH MOBILITY GROUP B PROTEIN 4-RELATED"/>
    <property type="match status" value="1"/>
</dbReference>
<dbReference type="PANTHER" id="PTHR46261">
    <property type="entry name" value="HIGH MOBILITY GROUP B PROTEIN 4-RELATED"/>
    <property type="match status" value="1"/>
</dbReference>
<dbReference type="Gene3D" id="1.10.30.10">
    <property type="entry name" value="High mobility group box domain"/>
    <property type="match status" value="1"/>
</dbReference>
<dbReference type="InterPro" id="IPR031061">
    <property type="entry name" value="HMGB_plant"/>
</dbReference>
<feature type="region of interest" description="Disordered" evidence="5">
    <location>
        <begin position="32"/>
        <end position="52"/>
    </location>
</feature>
<dbReference type="Proteomes" id="UP000734854">
    <property type="component" value="Unassembled WGS sequence"/>
</dbReference>
<feature type="domain" description="HMG box" evidence="6">
    <location>
        <begin position="51"/>
        <end position="100"/>
    </location>
</feature>
<dbReference type="EMBL" id="JACMSC010000019">
    <property type="protein sequence ID" value="KAG6473972.1"/>
    <property type="molecule type" value="Genomic_DNA"/>
</dbReference>
<dbReference type="GO" id="GO:0005634">
    <property type="term" value="C:nucleus"/>
    <property type="evidence" value="ECO:0007669"/>
    <property type="project" value="UniProtKB-SubCell"/>
</dbReference>
<evidence type="ECO:0000259" key="6">
    <source>
        <dbReference type="PROSITE" id="PS50118"/>
    </source>
</evidence>
<dbReference type="GO" id="GO:0003677">
    <property type="term" value="F:DNA binding"/>
    <property type="evidence" value="ECO:0007669"/>
    <property type="project" value="UniProtKB-UniRule"/>
</dbReference>
<organism evidence="7 8">
    <name type="scientific">Zingiber officinale</name>
    <name type="common">Ginger</name>
    <name type="synonym">Amomum zingiber</name>
    <dbReference type="NCBI Taxonomy" id="94328"/>
    <lineage>
        <taxon>Eukaryota</taxon>
        <taxon>Viridiplantae</taxon>
        <taxon>Streptophyta</taxon>
        <taxon>Embryophyta</taxon>
        <taxon>Tracheophyta</taxon>
        <taxon>Spermatophyta</taxon>
        <taxon>Magnoliopsida</taxon>
        <taxon>Liliopsida</taxon>
        <taxon>Zingiberales</taxon>
        <taxon>Zingiberaceae</taxon>
        <taxon>Zingiber</taxon>
    </lineage>
</organism>
<evidence type="ECO:0000256" key="3">
    <source>
        <dbReference type="ARBA" id="ARBA00023242"/>
    </source>
</evidence>
<evidence type="ECO:0000256" key="1">
    <source>
        <dbReference type="ARBA" id="ARBA00004123"/>
    </source>
</evidence>
<sequence length="132" mass="14876">MKREKSKTNASRKLIPSEIPFHLLMLLVKKGPERAAKKPRKSKVGKDPNMPKRPQSAFFVFMLLAGGDKWKSLTEEEKAPYIAKAAKLKADYTKTMAAYNKGSEVLLCEVDEDYILRIGFIMELMINNAGKG</sequence>
<proteinExistence type="predicted"/>
<evidence type="ECO:0000256" key="5">
    <source>
        <dbReference type="SAM" id="MobiDB-lite"/>
    </source>
</evidence>
<reference evidence="7 8" key="1">
    <citation type="submission" date="2020-08" db="EMBL/GenBank/DDBJ databases">
        <title>Plant Genome Project.</title>
        <authorList>
            <person name="Zhang R.-G."/>
        </authorList>
    </citation>
    <scope>NUCLEOTIDE SEQUENCE [LARGE SCALE GENOMIC DNA]</scope>
    <source>
        <tissue evidence="7">Rhizome</tissue>
    </source>
</reference>
<comment type="caution">
    <text evidence="7">The sequence shown here is derived from an EMBL/GenBank/DDBJ whole genome shotgun (WGS) entry which is preliminary data.</text>
</comment>
<dbReference type="PROSITE" id="PS50118">
    <property type="entry name" value="HMG_BOX_2"/>
    <property type="match status" value="1"/>
</dbReference>
<feature type="DNA-binding region" description="HMG box" evidence="4">
    <location>
        <begin position="51"/>
        <end position="100"/>
    </location>
</feature>
<name>A0A8J5ERF5_ZINOF</name>
<dbReference type="SUPFAM" id="SSF47095">
    <property type="entry name" value="HMG-box"/>
    <property type="match status" value="1"/>
</dbReference>
<dbReference type="InterPro" id="IPR009071">
    <property type="entry name" value="HMG_box_dom"/>
</dbReference>
<comment type="subcellular location">
    <subcellularLocation>
        <location evidence="1">Nucleus</location>
    </subcellularLocation>
</comment>
<keyword evidence="2 4" id="KW-0238">DNA-binding</keyword>
<protein>
    <recommendedName>
        <fullName evidence="6">HMG box domain-containing protein</fullName>
    </recommendedName>
</protein>
<keyword evidence="8" id="KW-1185">Reference proteome</keyword>
<dbReference type="SMART" id="SM00398">
    <property type="entry name" value="HMG"/>
    <property type="match status" value="1"/>
</dbReference>
<evidence type="ECO:0000256" key="2">
    <source>
        <dbReference type="ARBA" id="ARBA00023125"/>
    </source>
</evidence>
<evidence type="ECO:0000313" key="7">
    <source>
        <dbReference type="EMBL" id="KAG6473972.1"/>
    </source>
</evidence>
<dbReference type="Pfam" id="PF00505">
    <property type="entry name" value="HMG_box"/>
    <property type="match status" value="1"/>
</dbReference>
<dbReference type="AlphaFoldDB" id="A0A8J5ERF5"/>
<evidence type="ECO:0000313" key="8">
    <source>
        <dbReference type="Proteomes" id="UP000734854"/>
    </source>
</evidence>
<accession>A0A8J5ERF5</accession>
<dbReference type="InterPro" id="IPR036910">
    <property type="entry name" value="HMG_box_dom_sf"/>
</dbReference>